<gene>
    <name evidence="1" type="ORF">P5673_010389</name>
</gene>
<proteinExistence type="predicted"/>
<evidence type="ECO:0000313" key="1">
    <source>
        <dbReference type="EMBL" id="KAK2566060.1"/>
    </source>
</evidence>
<dbReference type="AlphaFoldDB" id="A0AAD9V9T0"/>
<comment type="caution">
    <text evidence="1">The sequence shown here is derived from an EMBL/GenBank/DDBJ whole genome shotgun (WGS) entry which is preliminary data.</text>
</comment>
<accession>A0AAD9V9T0</accession>
<dbReference type="EMBL" id="JARQWQ010000018">
    <property type="protein sequence ID" value="KAK2566060.1"/>
    <property type="molecule type" value="Genomic_DNA"/>
</dbReference>
<organism evidence="1 2">
    <name type="scientific">Acropora cervicornis</name>
    <name type="common">Staghorn coral</name>
    <dbReference type="NCBI Taxonomy" id="6130"/>
    <lineage>
        <taxon>Eukaryota</taxon>
        <taxon>Metazoa</taxon>
        <taxon>Cnidaria</taxon>
        <taxon>Anthozoa</taxon>
        <taxon>Hexacorallia</taxon>
        <taxon>Scleractinia</taxon>
        <taxon>Astrocoeniina</taxon>
        <taxon>Acroporidae</taxon>
        <taxon>Acropora</taxon>
    </lineage>
</organism>
<evidence type="ECO:0000313" key="2">
    <source>
        <dbReference type="Proteomes" id="UP001249851"/>
    </source>
</evidence>
<protein>
    <submittedName>
        <fullName evidence="1">Uncharacterized protein</fullName>
    </submittedName>
</protein>
<dbReference type="Proteomes" id="UP001249851">
    <property type="component" value="Unassembled WGS sequence"/>
</dbReference>
<reference evidence="1" key="2">
    <citation type="journal article" date="2023" name="Science">
        <title>Genomic signatures of disease resistance in endangered staghorn corals.</title>
        <authorList>
            <person name="Vollmer S.V."/>
            <person name="Selwyn J.D."/>
            <person name="Despard B.A."/>
            <person name="Roesel C.L."/>
        </authorList>
    </citation>
    <scope>NUCLEOTIDE SEQUENCE</scope>
    <source>
        <strain evidence="1">K2</strain>
    </source>
</reference>
<keyword evidence="2" id="KW-1185">Reference proteome</keyword>
<reference evidence="1" key="1">
    <citation type="journal article" date="2023" name="G3 (Bethesda)">
        <title>Whole genome assembly and annotation of the endangered Caribbean coral Acropora cervicornis.</title>
        <authorList>
            <person name="Selwyn J.D."/>
            <person name="Vollmer S.V."/>
        </authorList>
    </citation>
    <scope>NUCLEOTIDE SEQUENCE</scope>
    <source>
        <strain evidence="1">K2</strain>
    </source>
</reference>
<sequence>MRTRRKYWVRSMLQGRTNHDQYHTLFVELRLHDREYFFSHNLRRNYNGTLLCTPNFKSKKTLGDRAFSSAAPALWNSLPLAINNVDQPIESFKKKIKGHLFTRVFAD</sequence>
<name>A0AAD9V9T0_ACRCE</name>